<dbReference type="InterPro" id="IPR032687">
    <property type="entry name" value="AraC-type_N"/>
</dbReference>
<dbReference type="PANTHER" id="PTHR47894:SF4">
    <property type="entry name" value="HTH-TYPE TRANSCRIPTIONAL REGULATOR GADX"/>
    <property type="match status" value="1"/>
</dbReference>
<feature type="domain" description="HTH araC/xylS-type" evidence="4">
    <location>
        <begin position="236"/>
        <end position="334"/>
    </location>
</feature>
<evidence type="ECO:0000313" key="6">
    <source>
        <dbReference type="Proteomes" id="UP000198426"/>
    </source>
</evidence>
<keyword evidence="1" id="KW-0805">Transcription regulation</keyword>
<gene>
    <name evidence="5" type="ORF">SAMN05421757_102862</name>
</gene>
<keyword evidence="6" id="KW-1185">Reference proteome</keyword>
<dbReference type="SUPFAM" id="SSF46689">
    <property type="entry name" value="Homeodomain-like"/>
    <property type="match status" value="1"/>
</dbReference>
<dbReference type="EMBL" id="FZOY01000002">
    <property type="protein sequence ID" value="SNS61103.1"/>
    <property type="molecule type" value="Genomic_DNA"/>
</dbReference>
<evidence type="ECO:0000259" key="4">
    <source>
        <dbReference type="PROSITE" id="PS01124"/>
    </source>
</evidence>
<dbReference type="Proteomes" id="UP000198426">
    <property type="component" value="Unassembled WGS sequence"/>
</dbReference>
<evidence type="ECO:0000256" key="2">
    <source>
        <dbReference type="ARBA" id="ARBA00023125"/>
    </source>
</evidence>
<dbReference type="PROSITE" id="PS01124">
    <property type="entry name" value="HTH_ARAC_FAMILY_2"/>
    <property type="match status" value="1"/>
</dbReference>
<dbReference type="GO" id="GO:0000976">
    <property type="term" value="F:transcription cis-regulatory region binding"/>
    <property type="evidence" value="ECO:0007669"/>
    <property type="project" value="TreeGrafter"/>
</dbReference>
<dbReference type="GO" id="GO:0005829">
    <property type="term" value="C:cytosol"/>
    <property type="evidence" value="ECO:0007669"/>
    <property type="project" value="TreeGrafter"/>
</dbReference>
<dbReference type="Pfam" id="PF12833">
    <property type="entry name" value="HTH_18"/>
    <property type="match status" value="1"/>
</dbReference>
<keyword evidence="2" id="KW-0238">DNA-binding</keyword>
<dbReference type="AlphaFoldDB" id="A0A239FY35"/>
<evidence type="ECO:0000256" key="1">
    <source>
        <dbReference type="ARBA" id="ARBA00023015"/>
    </source>
</evidence>
<evidence type="ECO:0000256" key="3">
    <source>
        <dbReference type="ARBA" id="ARBA00023163"/>
    </source>
</evidence>
<accession>A0A239FY35</accession>
<dbReference type="PRINTS" id="PR00032">
    <property type="entry name" value="HTHARAC"/>
</dbReference>
<keyword evidence="3" id="KW-0804">Transcription</keyword>
<dbReference type="RefSeq" id="WP_089232548.1">
    <property type="nucleotide sequence ID" value="NZ_FZOY01000002.1"/>
</dbReference>
<dbReference type="InterPro" id="IPR020449">
    <property type="entry name" value="Tscrpt_reg_AraC-type_HTH"/>
</dbReference>
<organism evidence="5 6">
    <name type="scientific">Tropicimonas sediminicola</name>
    <dbReference type="NCBI Taxonomy" id="1031541"/>
    <lineage>
        <taxon>Bacteria</taxon>
        <taxon>Pseudomonadati</taxon>
        <taxon>Pseudomonadota</taxon>
        <taxon>Alphaproteobacteria</taxon>
        <taxon>Rhodobacterales</taxon>
        <taxon>Roseobacteraceae</taxon>
        <taxon>Tropicimonas</taxon>
    </lineage>
</organism>
<dbReference type="PANTHER" id="PTHR47894">
    <property type="entry name" value="HTH-TYPE TRANSCRIPTIONAL REGULATOR GADX"/>
    <property type="match status" value="1"/>
</dbReference>
<reference evidence="5 6" key="1">
    <citation type="submission" date="2017-06" db="EMBL/GenBank/DDBJ databases">
        <authorList>
            <person name="Kim H.J."/>
            <person name="Triplett B.A."/>
        </authorList>
    </citation>
    <scope>NUCLEOTIDE SEQUENCE [LARGE SCALE GENOMIC DNA]</scope>
    <source>
        <strain evidence="5 6">DSM 29339</strain>
    </source>
</reference>
<dbReference type="InterPro" id="IPR018060">
    <property type="entry name" value="HTH_AraC"/>
</dbReference>
<evidence type="ECO:0000313" key="5">
    <source>
        <dbReference type="EMBL" id="SNS61103.1"/>
    </source>
</evidence>
<dbReference type="SMART" id="SM00342">
    <property type="entry name" value="HTH_ARAC"/>
    <property type="match status" value="1"/>
</dbReference>
<proteinExistence type="predicted"/>
<dbReference type="InterPro" id="IPR009057">
    <property type="entry name" value="Homeodomain-like_sf"/>
</dbReference>
<dbReference type="OrthoDB" id="9805730at2"/>
<name>A0A239FY35_9RHOB</name>
<protein>
    <submittedName>
        <fullName evidence="5">Transcriptional regulator, AraC family</fullName>
    </submittedName>
</protein>
<dbReference type="Gene3D" id="1.10.10.60">
    <property type="entry name" value="Homeodomain-like"/>
    <property type="match status" value="1"/>
</dbReference>
<sequence length="344" mass="37893">MTRNALIPMTGASAIGPIPGLLTERAGDRAVERAFRTAELPLLAIEAPREPIPLRGLTTLWEAAARATGDRTFGFDGGRRMTAKTYGLWLQYCAGAPTFGEVLARIPRAIHFHQTGTHFTFEREGGVGVLRYFPAWIGRYPQHSNHIVGSLLRLAAAFLGEDWRPAWIELDYPRDAGWRQLEYAMEAPIRFGAGVTGVAVAEEDLRQRPTGTRAPALTFHDVAAEASVARTPEPLRSALNVAAFRLLDGETDIDGAAALCGIGVQSLQRRLRRKGLTYRGVLKRVRERRARALLRETDLSVGDVAYSLGYEDPPNFTRAFCRWTGQTPTEYRKSLVLNAGAPAQ</sequence>
<dbReference type="GO" id="GO:0003700">
    <property type="term" value="F:DNA-binding transcription factor activity"/>
    <property type="evidence" value="ECO:0007669"/>
    <property type="project" value="InterPro"/>
</dbReference>
<dbReference type="Pfam" id="PF12625">
    <property type="entry name" value="Arabinose_bd"/>
    <property type="match status" value="1"/>
</dbReference>